<dbReference type="Proteomes" id="UP001555786">
    <property type="component" value="Unassembled WGS sequence"/>
</dbReference>
<feature type="signal peptide" evidence="1">
    <location>
        <begin position="1"/>
        <end position="20"/>
    </location>
</feature>
<evidence type="ECO:0000313" key="4">
    <source>
        <dbReference type="Proteomes" id="UP001555786"/>
    </source>
</evidence>
<keyword evidence="1" id="KW-0732">Signal</keyword>
<dbReference type="EMBL" id="JBFNQD010000005">
    <property type="protein sequence ID" value="MEW9307285.1"/>
    <property type="molecule type" value="Genomic_DNA"/>
</dbReference>
<feature type="chain" id="PRO_5045217820" evidence="1">
    <location>
        <begin position="21"/>
        <end position="129"/>
    </location>
</feature>
<protein>
    <submittedName>
        <fullName evidence="3">Lysozyme inhibitor LprI family protein</fullName>
    </submittedName>
</protein>
<evidence type="ECO:0000313" key="3">
    <source>
        <dbReference type="EMBL" id="MEW9307285.1"/>
    </source>
</evidence>
<sequence length="129" mass="14338">MISKYALASVLFLAAQSVNAQSTDEMTACVDRADGVSTNMLECGKTEIAKWDARLNIAYRALLHREDGSKRTKLQAEQKAWLVHHLGETRRLASDPDTGSGAFMISQSFELDDIAKRTLELEKRVRNPG</sequence>
<feature type="domain" description="Lysozyme inhibitor LprI-like N-terminal" evidence="2">
    <location>
        <begin position="29"/>
        <end position="121"/>
    </location>
</feature>
<evidence type="ECO:0000256" key="1">
    <source>
        <dbReference type="SAM" id="SignalP"/>
    </source>
</evidence>
<organism evidence="3 4">
    <name type="scientific">Labrys neptuniae</name>
    <dbReference type="NCBI Taxonomy" id="376174"/>
    <lineage>
        <taxon>Bacteria</taxon>
        <taxon>Pseudomonadati</taxon>
        <taxon>Pseudomonadota</taxon>
        <taxon>Alphaproteobacteria</taxon>
        <taxon>Hyphomicrobiales</taxon>
        <taxon>Xanthobacteraceae</taxon>
        <taxon>Labrys</taxon>
    </lineage>
</organism>
<gene>
    <name evidence="3" type="ORF">ABXS05_17165</name>
</gene>
<dbReference type="Pfam" id="PF07007">
    <property type="entry name" value="LprI"/>
    <property type="match status" value="1"/>
</dbReference>
<dbReference type="InterPro" id="IPR009739">
    <property type="entry name" value="LprI-like_N"/>
</dbReference>
<evidence type="ECO:0000259" key="2">
    <source>
        <dbReference type="Pfam" id="PF07007"/>
    </source>
</evidence>
<reference evidence="3 4" key="1">
    <citation type="submission" date="2024-07" db="EMBL/GenBank/DDBJ databases">
        <title>Description of Labrys sedimenti sp. nov., isolated from a diclofenac-degrading enrichment culture.</title>
        <authorList>
            <person name="Tancsics A."/>
            <person name="Csepanyi A."/>
        </authorList>
    </citation>
    <scope>NUCLEOTIDE SEQUENCE [LARGE SCALE GENOMIC DNA]</scope>
    <source>
        <strain evidence="3 4">LMG 23578</strain>
    </source>
</reference>
<keyword evidence="4" id="KW-1185">Reference proteome</keyword>
<comment type="caution">
    <text evidence="3">The sequence shown here is derived from an EMBL/GenBank/DDBJ whole genome shotgun (WGS) entry which is preliminary data.</text>
</comment>
<name>A0ABV3PNS1_9HYPH</name>
<dbReference type="Gene3D" id="1.20.1270.180">
    <property type="match status" value="1"/>
</dbReference>
<accession>A0ABV3PNS1</accession>
<dbReference type="RefSeq" id="WP_367624773.1">
    <property type="nucleotide sequence ID" value="NZ_JBFNQD010000005.1"/>
</dbReference>
<proteinExistence type="predicted"/>